<dbReference type="SUPFAM" id="SSF54001">
    <property type="entry name" value="Cysteine proteinases"/>
    <property type="match status" value="1"/>
</dbReference>
<dbReference type="Gene3D" id="3.10.620.30">
    <property type="match status" value="1"/>
</dbReference>
<feature type="chain" id="PRO_5002948913" description="Transglutaminase-like domain-containing protein" evidence="1">
    <location>
        <begin position="19"/>
        <end position="258"/>
    </location>
</feature>
<accession>C5BKS0</accession>
<evidence type="ECO:0000313" key="4">
    <source>
        <dbReference type="Proteomes" id="UP000009080"/>
    </source>
</evidence>
<evidence type="ECO:0000313" key="3">
    <source>
        <dbReference type="EMBL" id="ACR12940.1"/>
    </source>
</evidence>
<dbReference type="OrthoDB" id="9804872at2"/>
<dbReference type="InterPro" id="IPR038765">
    <property type="entry name" value="Papain-like_cys_pep_sf"/>
</dbReference>
<dbReference type="eggNOG" id="COG1305">
    <property type="taxonomic scope" value="Bacteria"/>
</dbReference>
<name>C5BKS0_TERTT</name>
<feature type="signal peptide" evidence="1">
    <location>
        <begin position="1"/>
        <end position="18"/>
    </location>
</feature>
<keyword evidence="1" id="KW-0732">Signal</keyword>
<dbReference type="STRING" id="377629.TERTU_0060"/>
<evidence type="ECO:0000256" key="1">
    <source>
        <dbReference type="SAM" id="SignalP"/>
    </source>
</evidence>
<protein>
    <recommendedName>
        <fullName evidence="2">Transglutaminase-like domain-containing protein</fullName>
    </recommendedName>
</protein>
<dbReference type="Pfam" id="PF01841">
    <property type="entry name" value="Transglut_core"/>
    <property type="match status" value="1"/>
</dbReference>
<dbReference type="AlphaFoldDB" id="C5BKS0"/>
<dbReference type="EMBL" id="CP001614">
    <property type="protein sequence ID" value="ACR12940.1"/>
    <property type="molecule type" value="Genomic_DNA"/>
</dbReference>
<evidence type="ECO:0000259" key="2">
    <source>
        <dbReference type="SMART" id="SM00460"/>
    </source>
</evidence>
<sequence length="258" mass="28982">MKRLFILALLIFTTTTQAERIPYLAEISVQLGTEQNLPLSDEIRFTVVSSNSEAILNSLRERSNIKVDQLTSSSVVITLKANSRSIGKLDNRYLSSSFVIDLEEESTQKFVSGYKGSNETYADIRKMAEYVRGYITNPTYIHSFNVASRTAKLRSGDCTEYAVLATALARAEKLPSKVVLGTVILEGNDRVVSYGHAWSEVWQDGHWQILDPALYASNFNRHFYLPAMELENEGPGYSLDLVKAMQLFPVKITHLESN</sequence>
<organism evidence="3 4">
    <name type="scientific">Teredinibacter turnerae (strain ATCC 39867 / T7901)</name>
    <dbReference type="NCBI Taxonomy" id="377629"/>
    <lineage>
        <taxon>Bacteria</taxon>
        <taxon>Pseudomonadati</taxon>
        <taxon>Pseudomonadota</taxon>
        <taxon>Gammaproteobacteria</taxon>
        <taxon>Cellvibrionales</taxon>
        <taxon>Cellvibrionaceae</taxon>
        <taxon>Teredinibacter</taxon>
    </lineage>
</organism>
<dbReference type="KEGG" id="ttu:TERTU_0060"/>
<dbReference type="Proteomes" id="UP000009080">
    <property type="component" value="Chromosome"/>
</dbReference>
<keyword evidence="4" id="KW-1185">Reference proteome</keyword>
<gene>
    <name evidence="3" type="ordered locus">TERTU_0060</name>
</gene>
<dbReference type="HOGENOM" id="CLU_082331_0_0_6"/>
<dbReference type="PANTHER" id="PTHR33490">
    <property type="entry name" value="BLR5614 PROTEIN-RELATED"/>
    <property type="match status" value="1"/>
</dbReference>
<reference evidence="3 4" key="1">
    <citation type="journal article" date="2009" name="PLoS ONE">
        <title>The complete genome of Teredinibacter turnerae T7901: an intracellular endosymbiont of marine wood-boring bivalves (shipworms).</title>
        <authorList>
            <person name="Yang J.C."/>
            <person name="Madupu R."/>
            <person name="Durkin A.S."/>
            <person name="Ekborg N.A."/>
            <person name="Pedamallu C.S."/>
            <person name="Hostetler J.B."/>
            <person name="Radune D."/>
            <person name="Toms B.S."/>
            <person name="Henrissat B."/>
            <person name="Coutinho P.M."/>
            <person name="Schwarz S."/>
            <person name="Field L."/>
            <person name="Trindade-Silva A.E."/>
            <person name="Soares C.A.G."/>
            <person name="Elshahawi S."/>
            <person name="Hanora A."/>
            <person name="Schmidt E.W."/>
            <person name="Haygood M.G."/>
            <person name="Posfai J."/>
            <person name="Benner J."/>
            <person name="Madinger C."/>
            <person name="Nove J."/>
            <person name="Anton B."/>
            <person name="Chaudhary K."/>
            <person name="Foster J."/>
            <person name="Holman A."/>
            <person name="Kumar S."/>
            <person name="Lessard P.A."/>
            <person name="Luyten Y.A."/>
            <person name="Slatko B."/>
            <person name="Wood N."/>
            <person name="Wu B."/>
            <person name="Teplitski M."/>
            <person name="Mougous J.D."/>
            <person name="Ward N."/>
            <person name="Eisen J.A."/>
            <person name="Badger J.H."/>
            <person name="Distel D.L."/>
        </authorList>
    </citation>
    <scope>NUCLEOTIDE SEQUENCE [LARGE SCALE GENOMIC DNA]</scope>
    <source>
        <strain evidence="4">ATCC 39867 / T7901</strain>
    </source>
</reference>
<dbReference type="SMART" id="SM00460">
    <property type="entry name" value="TGc"/>
    <property type="match status" value="1"/>
</dbReference>
<feature type="domain" description="Transglutaminase-like" evidence="2">
    <location>
        <begin position="150"/>
        <end position="214"/>
    </location>
</feature>
<dbReference type="InterPro" id="IPR002931">
    <property type="entry name" value="Transglutaminase-like"/>
</dbReference>
<dbReference type="RefSeq" id="WP_015819053.1">
    <property type="nucleotide sequence ID" value="NC_012997.1"/>
</dbReference>
<proteinExistence type="predicted"/>